<protein>
    <submittedName>
        <fullName evidence="9">ABC transporter permease subunit</fullName>
    </submittedName>
</protein>
<comment type="subcellular location">
    <subcellularLocation>
        <location evidence="1 7">Cell membrane</location>
        <topology evidence="1 7">Multi-pass membrane protein</topology>
    </subcellularLocation>
</comment>
<dbReference type="CDD" id="cd06261">
    <property type="entry name" value="TM_PBP2"/>
    <property type="match status" value="1"/>
</dbReference>
<evidence type="ECO:0000256" key="5">
    <source>
        <dbReference type="ARBA" id="ARBA00022989"/>
    </source>
</evidence>
<dbReference type="PANTHER" id="PTHR43227">
    <property type="entry name" value="BLL4140 PROTEIN"/>
    <property type="match status" value="1"/>
</dbReference>
<dbReference type="GO" id="GO:0055085">
    <property type="term" value="P:transmembrane transport"/>
    <property type="evidence" value="ECO:0007669"/>
    <property type="project" value="InterPro"/>
</dbReference>
<dbReference type="EMBL" id="CP048000">
    <property type="protein sequence ID" value="QHQ63287.1"/>
    <property type="molecule type" value="Genomic_DNA"/>
</dbReference>
<evidence type="ECO:0000256" key="2">
    <source>
        <dbReference type="ARBA" id="ARBA00022448"/>
    </source>
</evidence>
<dbReference type="AlphaFoldDB" id="A0A6P1TSG4"/>
<evidence type="ECO:0000313" key="9">
    <source>
        <dbReference type="EMBL" id="QHQ63287.1"/>
    </source>
</evidence>
<dbReference type="InterPro" id="IPR000515">
    <property type="entry name" value="MetI-like"/>
</dbReference>
<keyword evidence="4 7" id="KW-0812">Transmembrane</keyword>
<gene>
    <name evidence="9" type="ORF">Ana3638_22990</name>
</gene>
<keyword evidence="2 7" id="KW-0813">Transport</keyword>
<evidence type="ECO:0000256" key="1">
    <source>
        <dbReference type="ARBA" id="ARBA00004651"/>
    </source>
</evidence>
<dbReference type="InterPro" id="IPR050809">
    <property type="entry name" value="UgpAE/MalFG_permease"/>
</dbReference>
<keyword evidence="5 7" id="KW-1133">Transmembrane helix</keyword>
<dbReference type="PANTHER" id="PTHR43227:SF11">
    <property type="entry name" value="BLL4140 PROTEIN"/>
    <property type="match status" value="1"/>
</dbReference>
<feature type="transmembrane region" description="Helical" evidence="7">
    <location>
        <begin position="21"/>
        <end position="43"/>
    </location>
</feature>
<comment type="similarity">
    <text evidence="7">Belongs to the binding-protein-dependent transport system permease family.</text>
</comment>
<dbReference type="RefSeq" id="WP_161840109.1">
    <property type="nucleotide sequence ID" value="NZ_CP048000.1"/>
</dbReference>
<dbReference type="Pfam" id="PF00528">
    <property type="entry name" value="BPD_transp_1"/>
    <property type="match status" value="1"/>
</dbReference>
<keyword evidence="10" id="KW-1185">Reference proteome</keyword>
<keyword evidence="3" id="KW-1003">Cell membrane</keyword>
<dbReference type="InterPro" id="IPR035906">
    <property type="entry name" value="MetI-like_sf"/>
</dbReference>
<accession>A0A6P1TSG4</accession>
<feature type="domain" description="ABC transmembrane type-1" evidence="8">
    <location>
        <begin position="75"/>
        <end position="290"/>
    </location>
</feature>
<dbReference type="GO" id="GO:0005886">
    <property type="term" value="C:plasma membrane"/>
    <property type="evidence" value="ECO:0007669"/>
    <property type="project" value="UniProtKB-SubCell"/>
</dbReference>
<dbReference type="PROSITE" id="PS50928">
    <property type="entry name" value="ABC_TM1"/>
    <property type="match status" value="1"/>
</dbReference>
<feature type="transmembrane region" description="Helical" evidence="7">
    <location>
        <begin position="211"/>
        <end position="233"/>
    </location>
</feature>
<evidence type="ECO:0000256" key="3">
    <source>
        <dbReference type="ARBA" id="ARBA00022475"/>
    </source>
</evidence>
<dbReference type="SUPFAM" id="SSF161098">
    <property type="entry name" value="MetI-like"/>
    <property type="match status" value="1"/>
</dbReference>
<evidence type="ECO:0000256" key="7">
    <source>
        <dbReference type="RuleBase" id="RU363032"/>
    </source>
</evidence>
<name>A0A6P1TSG4_9FIRM</name>
<feature type="transmembrane region" description="Helical" evidence="7">
    <location>
        <begin position="111"/>
        <end position="131"/>
    </location>
</feature>
<proteinExistence type="inferred from homology"/>
<evidence type="ECO:0000313" key="10">
    <source>
        <dbReference type="Proteomes" id="UP000464314"/>
    </source>
</evidence>
<dbReference type="KEGG" id="anr:Ana3638_22990"/>
<evidence type="ECO:0000256" key="4">
    <source>
        <dbReference type="ARBA" id="ARBA00022692"/>
    </source>
</evidence>
<reference evidence="9 10" key="1">
    <citation type="submission" date="2020-01" db="EMBL/GenBank/DDBJ databases">
        <title>Genome analysis of Anaerocolumna sp. CBA3638.</title>
        <authorList>
            <person name="Kim J."/>
            <person name="Roh S.W."/>
        </authorList>
    </citation>
    <scope>NUCLEOTIDE SEQUENCE [LARGE SCALE GENOMIC DNA]</scope>
    <source>
        <strain evidence="9 10">CBA3638</strain>
    </source>
</reference>
<dbReference type="Gene3D" id="1.10.3720.10">
    <property type="entry name" value="MetI-like"/>
    <property type="match status" value="1"/>
</dbReference>
<keyword evidence="6 7" id="KW-0472">Membrane</keyword>
<feature type="transmembrane region" description="Helical" evidence="7">
    <location>
        <begin position="79"/>
        <end position="99"/>
    </location>
</feature>
<dbReference type="Proteomes" id="UP000464314">
    <property type="component" value="Chromosome"/>
</dbReference>
<evidence type="ECO:0000256" key="6">
    <source>
        <dbReference type="ARBA" id="ARBA00023136"/>
    </source>
</evidence>
<evidence type="ECO:0000259" key="8">
    <source>
        <dbReference type="PROSITE" id="PS50928"/>
    </source>
</evidence>
<feature type="transmembrane region" description="Helical" evidence="7">
    <location>
        <begin position="269"/>
        <end position="290"/>
    </location>
</feature>
<feature type="transmembrane region" description="Helical" evidence="7">
    <location>
        <begin position="162"/>
        <end position="190"/>
    </location>
</feature>
<organism evidence="9 10">
    <name type="scientific">Anaerocolumna sedimenticola</name>
    <dbReference type="NCBI Taxonomy" id="2696063"/>
    <lineage>
        <taxon>Bacteria</taxon>
        <taxon>Bacillati</taxon>
        <taxon>Bacillota</taxon>
        <taxon>Clostridia</taxon>
        <taxon>Lachnospirales</taxon>
        <taxon>Lachnospiraceae</taxon>
        <taxon>Anaerocolumna</taxon>
    </lineage>
</organism>
<sequence>MDKNRSFLCNIKRYRSRYIMIMIGITCLVLFNYIPMVGLQIAFRDFKPGNTIWNARWVGFDNFWFLKDSEFWRVVKNTLVLTVWKFAVTFPAPIILALLINEVNNLWFKKIVQSITYIPHFISWVVVAYMLDSFLSPYNGIINGFITKAGGAPVFFMGETNWFVPLVVIASLWKEVGWGTIIYLAAIAGINQEMYESAKLDGAGKWNQVRYITLPSIRPTIVLLLILSIPNLLNAGVDAIYPLMNNANLEVSTVLDTYVLINGLQRGQYSLATAVGMISSVISLLLILLANKMANKINGEGLW</sequence>